<reference evidence="1" key="1">
    <citation type="submission" date="2025-03" db="EMBL/GenBank/DDBJ databases">
        <authorList>
            <consortium name="ELIXIR-Norway"/>
            <consortium name="Elixir Norway"/>
        </authorList>
    </citation>
    <scope>NUCLEOTIDE SEQUENCE</scope>
</reference>
<organism evidence="1 2">
    <name type="scientific">Rangifer tarandus platyrhynchus</name>
    <name type="common">Svalbard reindeer</name>
    <dbReference type="NCBI Taxonomy" id="3082113"/>
    <lineage>
        <taxon>Eukaryota</taxon>
        <taxon>Metazoa</taxon>
        <taxon>Chordata</taxon>
        <taxon>Craniata</taxon>
        <taxon>Vertebrata</taxon>
        <taxon>Euteleostomi</taxon>
        <taxon>Mammalia</taxon>
        <taxon>Eutheria</taxon>
        <taxon>Laurasiatheria</taxon>
        <taxon>Artiodactyla</taxon>
        <taxon>Ruminantia</taxon>
        <taxon>Pecora</taxon>
        <taxon>Cervidae</taxon>
        <taxon>Odocoileinae</taxon>
        <taxon>Rangifer</taxon>
    </lineage>
</organism>
<proteinExistence type="predicted"/>
<dbReference type="EMBL" id="OZ243562">
    <property type="protein sequence ID" value="CAN0500988.1"/>
    <property type="molecule type" value="Genomic_DNA"/>
</dbReference>
<evidence type="ECO:0000313" key="2">
    <source>
        <dbReference type="Proteomes" id="UP001162501"/>
    </source>
</evidence>
<name>A0ACB1MJS8_RANTA</name>
<accession>A0ACB1MJS8</accession>
<sequence length="82" mass="9289">MSKKRKALEGGGEPRLPEEEPTAWFEGGSEEQDSFQTSPPSFLSAPNPGKLIPQPTWSIPWSRWDLSPHKPRTLHEKSQDHL</sequence>
<gene>
    <name evidence="1" type="ORF">MRATA1EN22A_LOCUS22296</name>
</gene>
<protein>
    <submittedName>
        <fullName evidence="1">Uncharacterized protein</fullName>
    </submittedName>
</protein>
<evidence type="ECO:0000313" key="1">
    <source>
        <dbReference type="EMBL" id="CAN0500988.1"/>
    </source>
</evidence>
<dbReference type="Proteomes" id="UP001162501">
    <property type="component" value="Chromosome 34"/>
</dbReference>